<name>A0ACC0BIA4_CATRO</name>
<keyword evidence="2" id="KW-1185">Reference proteome</keyword>
<evidence type="ECO:0000313" key="1">
    <source>
        <dbReference type="EMBL" id="KAI5672382.1"/>
    </source>
</evidence>
<reference evidence="2" key="1">
    <citation type="journal article" date="2023" name="Nat. Plants">
        <title>Single-cell RNA sequencing provides a high-resolution roadmap for understanding the multicellular compartmentation of specialized metabolism.</title>
        <authorList>
            <person name="Sun S."/>
            <person name="Shen X."/>
            <person name="Li Y."/>
            <person name="Li Y."/>
            <person name="Wang S."/>
            <person name="Li R."/>
            <person name="Zhang H."/>
            <person name="Shen G."/>
            <person name="Guo B."/>
            <person name="Wei J."/>
            <person name="Xu J."/>
            <person name="St-Pierre B."/>
            <person name="Chen S."/>
            <person name="Sun C."/>
        </authorList>
    </citation>
    <scope>NUCLEOTIDE SEQUENCE [LARGE SCALE GENOMIC DNA]</scope>
</reference>
<protein>
    <submittedName>
        <fullName evidence="1">Uncharacterized protein</fullName>
    </submittedName>
</protein>
<comment type="caution">
    <text evidence="1">The sequence shown here is derived from an EMBL/GenBank/DDBJ whole genome shotgun (WGS) entry which is preliminary data.</text>
</comment>
<gene>
    <name evidence="1" type="ORF">M9H77_12746</name>
</gene>
<proteinExistence type="predicted"/>
<accession>A0ACC0BIA4</accession>
<organism evidence="1 2">
    <name type="scientific">Catharanthus roseus</name>
    <name type="common">Madagascar periwinkle</name>
    <name type="synonym">Vinca rosea</name>
    <dbReference type="NCBI Taxonomy" id="4058"/>
    <lineage>
        <taxon>Eukaryota</taxon>
        <taxon>Viridiplantae</taxon>
        <taxon>Streptophyta</taxon>
        <taxon>Embryophyta</taxon>
        <taxon>Tracheophyta</taxon>
        <taxon>Spermatophyta</taxon>
        <taxon>Magnoliopsida</taxon>
        <taxon>eudicotyledons</taxon>
        <taxon>Gunneridae</taxon>
        <taxon>Pentapetalae</taxon>
        <taxon>asterids</taxon>
        <taxon>lamiids</taxon>
        <taxon>Gentianales</taxon>
        <taxon>Apocynaceae</taxon>
        <taxon>Rauvolfioideae</taxon>
        <taxon>Vinceae</taxon>
        <taxon>Catharanthinae</taxon>
        <taxon>Catharanthus</taxon>
    </lineage>
</organism>
<sequence length="195" mass="22402">MPLGLTRVKHKRTEVLKCYGWSIYLHHFIMEALFEGAARDVEELKKAKGYDNTPPYGYYDMPTQSSYQFHDGGYQRRCPPKVKTMKGNKNRAKTTKTESSAKIQQPISQGRGIGNRNLLQTVGLALPSAVGYGRHQYTQLDRTLIQDFNLQLGDSKDELGRSLSFENYERNTDDIMEARWASMLEQRVENIVFQS</sequence>
<evidence type="ECO:0000313" key="2">
    <source>
        <dbReference type="Proteomes" id="UP001060085"/>
    </source>
</evidence>
<dbReference type="Proteomes" id="UP001060085">
    <property type="component" value="Linkage Group LG03"/>
</dbReference>
<dbReference type="EMBL" id="CM044703">
    <property type="protein sequence ID" value="KAI5672382.1"/>
    <property type="molecule type" value="Genomic_DNA"/>
</dbReference>